<sequence length="239" mass="28009">MNSKRSCVCVVLFLFVAAILVIFTGMAVNQLKEDYAEEKQFVNIQNEAQTMNDNNIVDKLRKRNKDVIGYLKIPNTTISYPVMQTKDNPDFYLDHDIDKNYSFYGTPYLSAYCDLEKSDNLIIYGHNINGGKMFGALTQYRNEKFYKQHKEILFTTKGKKKFKIFSVISVNKNDFPYWKFVMEQDEPDYDKFINKAKKYSIYNIDIMPKYGEKILTLSTCDNSRGDDYRFVVFAVELVE</sequence>
<evidence type="ECO:0000256" key="1">
    <source>
        <dbReference type="ARBA" id="ARBA00022801"/>
    </source>
</evidence>
<dbReference type="CDD" id="cd05826">
    <property type="entry name" value="Sortase_B"/>
    <property type="match status" value="1"/>
</dbReference>
<dbReference type="GeneID" id="66467536"/>
<dbReference type="GO" id="GO:0016787">
    <property type="term" value="F:hydrolase activity"/>
    <property type="evidence" value="ECO:0007669"/>
    <property type="project" value="UniProtKB-KW"/>
</dbReference>
<evidence type="ECO:0000313" key="3">
    <source>
        <dbReference type="EMBL" id="RHL44163.1"/>
    </source>
</evidence>
<dbReference type="SUPFAM" id="SSF63817">
    <property type="entry name" value="Sortase"/>
    <property type="match status" value="1"/>
</dbReference>
<dbReference type="EMBL" id="QROT01000007">
    <property type="protein sequence ID" value="RHL44163.1"/>
    <property type="molecule type" value="Genomic_DNA"/>
</dbReference>
<dbReference type="Proteomes" id="UP000283314">
    <property type="component" value="Unassembled WGS sequence"/>
</dbReference>
<dbReference type="EC" id="3.4.22.71" evidence="3"/>
<proteinExistence type="predicted"/>
<dbReference type="InterPro" id="IPR023365">
    <property type="entry name" value="Sortase_dom-sf"/>
</dbReference>
<dbReference type="RefSeq" id="WP_118380066.1">
    <property type="nucleotide sequence ID" value="NZ_CABJDQ010000007.1"/>
</dbReference>
<dbReference type="InterPro" id="IPR005754">
    <property type="entry name" value="Sortase"/>
</dbReference>
<keyword evidence="1 3" id="KW-0378">Hydrolase</keyword>
<gene>
    <name evidence="3" type="primary">srtB</name>
    <name evidence="3" type="ORF">DW018_09780</name>
</gene>
<accession>A0A415L6E0</accession>
<organism evidence="3 4">
    <name type="scientific">Eubacterium ventriosum</name>
    <dbReference type="NCBI Taxonomy" id="39496"/>
    <lineage>
        <taxon>Bacteria</taxon>
        <taxon>Bacillati</taxon>
        <taxon>Bacillota</taxon>
        <taxon>Clostridia</taxon>
        <taxon>Eubacteriales</taxon>
        <taxon>Eubacteriaceae</taxon>
        <taxon>Eubacterium</taxon>
    </lineage>
</organism>
<dbReference type="AlphaFoldDB" id="A0A415L6E0"/>
<evidence type="ECO:0000256" key="2">
    <source>
        <dbReference type="PIRSR" id="PIRSR605754-1"/>
    </source>
</evidence>
<name>A0A415L6E0_9FIRM</name>
<feature type="active site" description="Acyl-thioester intermediate" evidence="2">
    <location>
        <position position="220"/>
    </location>
</feature>
<reference evidence="3 4" key="1">
    <citation type="submission" date="2018-08" db="EMBL/GenBank/DDBJ databases">
        <title>A genome reference for cultivated species of the human gut microbiota.</title>
        <authorList>
            <person name="Zou Y."/>
            <person name="Xue W."/>
            <person name="Luo G."/>
        </authorList>
    </citation>
    <scope>NUCLEOTIDE SEQUENCE [LARGE SCALE GENOMIC DNA]</scope>
    <source>
        <strain evidence="3 4">AF37-4</strain>
    </source>
</reference>
<dbReference type="InterPro" id="IPR009835">
    <property type="entry name" value="SrtB"/>
</dbReference>
<dbReference type="Pfam" id="PF04203">
    <property type="entry name" value="Sortase"/>
    <property type="match status" value="1"/>
</dbReference>
<protein>
    <submittedName>
        <fullName evidence="3">SrtB family sortase</fullName>
        <ecNumber evidence="3">3.4.22.71</ecNumber>
    </submittedName>
</protein>
<comment type="caution">
    <text evidence="3">The sequence shown here is derived from an EMBL/GenBank/DDBJ whole genome shotgun (WGS) entry which is preliminary data.</text>
</comment>
<dbReference type="Gene3D" id="2.40.260.10">
    <property type="entry name" value="Sortase"/>
    <property type="match status" value="1"/>
</dbReference>
<dbReference type="NCBIfam" id="TIGR03064">
    <property type="entry name" value="sortase_srtB"/>
    <property type="match status" value="1"/>
</dbReference>
<evidence type="ECO:0000313" key="4">
    <source>
        <dbReference type="Proteomes" id="UP000283314"/>
    </source>
</evidence>
<feature type="active site" description="Proton donor/acceptor" evidence="2">
    <location>
        <position position="126"/>
    </location>
</feature>